<dbReference type="Gene3D" id="3.90.180.10">
    <property type="entry name" value="Medium-chain alcohol dehydrogenases, catalytic domain"/>
    <property type="match status" value="1"/>
</dbReference>
<evidence type="ECO:0000256" key="4">
    <source>
        <dbReference type="ARBA" id="ARBA00023002"/>
    </source>
</evidence>
<dbReference type="OrthoDB" id="48317at2759"/>
<gene>
    <name evidence="6" type="ORF">ANOM_003121</name>
</gene>
<dbReference type="PANTHER" id="PTHR45348:SF2">
    <property type="entry name" value="ZINC-TYPE ALCOHOL DEHYDROGENASE-LIKE PROTEIN C2E1P3.01"/>
    <property type="match status" value="1"/>
</dbReference>
<evidence type="ECO:0000256" key="1">
    <source>
        <dbReference type="ARBA" id="ARBA00008072"/>
    </source>
</evidence>
<name>A0A0L1JAA3_ASPN3</name>
<proteinExistence type="inferred from homology"/>
<dbReference type="Pfam" id="PF00107">
    <property type="entry name" value="ADH_zinc_N"/>
    <property type="match status" value="1"/>
</dbReference>
<comment type="similarity">
    <text evidence="1">Belongs to the zinc-containing alcohol dehydrogenase family.</text>
</comment>
<feature type="domain" description="Enoyl reductase (ER)" evidence="5">
    <location>
        <begin position="14"/>
        <end position="340"/>
    </location>
</feature>
<organism evidence="6 7">
    <name type="scientific">Aspergillus nomiae NRRL (strain ATCC 15546 / NRRL 13137 / CBS 260.88 / M93)</name>
    <dbReference type="NCBI Taxonomy" id="1509407"/>
    <lineage>
        <taxon>Eukaryota</taxon>
        <taxon>Fungi</taxon>
        <taxon>Dikarya</taxon>
        <taxon>Ascomycota</taxon>
        <taxon>Pezizomycotina</taxon>
        <taxon>Eurotiomycetes</taxon>
        <taxon>Eurotiomycetidae</taxon>
        <taxon>Eurotiales</taxon>
        <taxon>Aspergillaceae</taxon>
        <taxon>Aspergillus</taxon>
        <taxon>Aspergillus subgen. Circumdati</taxon>
    </lineage>
</organism>
<keyword evidence="2" id="KW-0547">Nucleotide-binding</keyword>
<dbReference type="CDD" id="cd08249">
    <property type="entry name" value="enoyl_reductase_like"/>
    <property type="match status" value="1"/>
</dbReference>
<dbReference type="AlphaFoldDB" id="A0A0L1JAA3"/>
<dbReference type="InterPro" id="IPR011032">
    <property type="entry name" value="GroES-like_sf"/>
</dbReference>
<reference evidence="6 7" key="1">
    <citation type="submission" date="2014-06" db="EMBL/GenBank/DDBJ databases">
        <title>The Genome of the Aflatoxigenic Filamentous Fungus Aspergillus nomius.</title>
        <authorList>
            <person name="Moore M.G."/>
            <person name="Shannon B.M."/>
            <person name="Brian M.M."/>
        </authorList>
    </citation>
    <scope>NUCLEOTIDE SEQUENCE [LARGE SCALE GENOMIC DNA]</scope>
    <source>
        <strain evidence="6 7">NRRL 13137</strain>
    </source>
</reference>
<dbReference type="SUPFAM" id="SSF51735">
    <property type="entry name" value="NAD(P)-binding Rossmann-fold domains"/>
    <property type="match status" value="1"/>
</dbReference>
<evidence type="ECO:0000259" key="5">
    <source>
        <dbReference type="SMART" id="SM00829"/>
    </source>
</evidence>
<protein>
    <submittedName>
        <fullName evidence="6">Zinc-binding oxidoreductase CipB</fullName>
    </submittedName>
</protein>
<dbReference type="GO" id="GO:0016651">
    <property type="term" value="F:oxidoreductase activity, acting on NAD(P)H"/>
    <property type="evidence" value="ECO:0007669"/>
    <property type="project" value="InterPro"/>
</dbReference>
<dbReference type="GeneID" id="26804925"/>
<dbReference type="SUPFAM" id="SSF50129">
    <property type="entry name" value="GroES-like"/>
    <property type="match status" value="1"/>
</dbReference>
<dbReference type="InterPro" id="IPR013154">
    <property type="entry name" value="ADH-like_N"/>
</dbReference>
<dbReference type="SMART" id="SM00829">
    <property type="entry name" value="PKS_ER"/>
    <property type="match status" value="1"/>
</dbReference>
<accession>A0A0L1JAA3</accession>
<evidence type="ECO:0000256" key="2">
    <source>
        <dbReference type="ARBA" id="ARBA00022741"/>
    </source>
</evidence>
<keyword evidence="3" id="KW-0521">NADP</keyword>
<evidence type="ECO:0000313" key="7">
    <source>
        <dbReference type="Proteomes" id="UP000037505"/>
    </source>
</evidence>
<evidence type="ECO:0000256" key="3">
    <source>
        <dbReference type="ARBA" id="ARBA00022857"/>
    </source>
</evidence>
<dbReference type="InterPro" id="IPR013149">
    <property type="entry name" value="ADH-like_C"/>
</dbReference>
<dbReference type="InterPro" id="IPR047122">
    <property type="entry name" value="Trans-enoyl_RdTase-like"/>
</dbReference>
<keyword evidence="7" id="KW-1185">Reference proteome</keyword>
<dbReference type="GO" id="GO:0000166">
    <property type="term" value="F:nucleotide binding"/>
    <property type="evidence" value="ECO:0007669"/>
    <property type="project" value="UniProtKB-KW"/>
</dbReference>
<dbReference type="RefSeq" id="XP_015409597.1">
    <property type="nucleotide sequence ID" value="XM_015548378.1"/>
</dbReference>
<dbReference type="PANTHER" id="PTHR45348">
    <property type="entry name" value="HYPOTHETICAL OXIDOREDUCTASE (EUROFUNG)"/>
    <property type="match status" value="1"/>
</dbReference>
<comment type="caution">
    <text evidence="6">The sequence shown here is derived from an EMBL/GenBank/DDBJ whole genome shotgun (WGS) entry which is preliminary data.</text>
</comment>
<dbReference type="EMBL" id="JNOM01000047">
    <property type="protein sequence ID" value="KNG88674.1"/>
    <property type="molecule type" value="Genomic_DNA"/>
</dbReference>
<keyword evidence="4" id="KW-0560">Oxidoreductase</keyword>
<dbReference type="InterPro" id="IPR036291">
    <property type="entry name" value="NAD(P)-bd_dom_sf"/>
</dbReference>
<dbReference type="Proteomes" id="UP000037505">
    <property type="component" value="Unassembled WGS sequence"/>
</dbReference>
<sequence>MSLNRAAYLLAARKTPLEVQQAPYPSPDPGTIVVRNHAVAINPIDWKLQKFEILPLKYPFILGVDVAGEVIAIGSGVTNFTLGQRVIGHCKNLANGDSRYSGFQDFTVLSATLTAPLPLSISYEKAVVLPVSVSTAAAGLFQEDYLNLPHPSLAPQPSGQTILIWGGSSSVGISAVQLAHAAGVEVITTASPHNHALLRSLGVSQIYDHRSPTVIDDIVAALENKHVVGAYDCISSDQTQRACAAILERSKAARKVLVYTNDVVTPEGLPSSVTTKGIFCLTVENNEVGPAVWADYLPKALECGQFKPMPEPLVVGTRLDHIQKAIERNMAGLSASKAVVKLV</sequence>
<dbReference type="Gene3D" id="3.40.50.720">
    <property type="entry name" value="NAD(P)-binding Rossmann-like Domain"/>
    <property type="match status" value="1"/>
</dbReference>
<dbReference type="Pfam" id="PF08240">
    <property type="entry name" value="ADH_N"/>
    <property type="match status" value="1"/>
</dbReference>
<dbReference type="InterPro" id="IPR020843">
    <property type="entry name" value="ER"/>
</dbReference>
<evidence type="ECO:0000313" key="6">
    <source>
        <dbReference type="EMBL" id="KNG88674.1"/>
    </source>
</evidence>
<dbReference type="STRING" id="1509407.A0A0L1JAA3"/>